<name>A0AA85AA12_9TREM</name>
<evidence type="ECO:0000313" key="3">
    <source>
        <dbReference type="WBParaSite" id="SMRG1_73010.3"/>
    </source>
</evidence>
<evidence type="ECO:0000256" key="1">
    <source>
        <dbReference type="ARBA" id="ARBA00011026"/>
    </source>
</evidence>
<evidence type="ECO:0008006" key="4">
    <source>
        <dbReference type="Google" id="ProtNLM"/>
    </source>
</evidence>
<dbReference type="Pfam" id="PF14753">
    <property type="entry name" value="FAM221"/>
    <property type="match status" value="2"/>
</dbReference>
<proteinExistence type="inferred from homology"/>
<dbReference type="Proteomes" id="UP000050790">
    <property type="component" value="Unassembled WGS sequence"/>
</dbReference>
<dbReference type="AlphaFoldDB" id="A0AA85AA12"/>
<dbReference type="PANTHER" id="PTHR31214:SF3">
    <property type="entry name" value="PROTEIN FAM221B"/>
    <property type="match status" value="1"/>
</dbReference>
<comment type="similarity">
    <text evidence="1">Belongs to the FAM221 family.</text>
</comment>
<sequence>MSNKSRVVHKKQLAIKKIKEEKEKQFFLTDDNGNIIPGTYRTPVGEVKIKKIEASGNYDILSLARSVNDNFASRTKELFTPEVEAVKEAIKTGVYVAWRPIDKPWNQQDCQRVCSTSRCFCGHSLNQHEAFSLNKGFPKCNQTGCSCKGFKFVPSRPEEVGEFWLTRRNDFDGNSYRVKCKCKHTHEEHVADLVPYRCKVKRCSCSGFSSAFLCAACDKHWHEHQTVFETEMERKSEGRPVGEGWIPFAELPELAKIALTGVDNPNIQTLTDALSASSRQSLLEKQTLPAISELKD</sequence>
<accession>A0AA85AA12</accession>
<reference evidence="3" key="1">
    <citation type="submission" date="2023-11" db="UniProtKB">
        <authorList>
            <consortium name="WormBaseParasite"/>
        </authorList>
    </citation>
    <scope>IDENTIFICATION</scope>
</reference>
<dbReference type="PANTHER" id="PTHR31214">
    <property type="entry name" value="PROTEIN FAM221A-RELATED"/>
    <property type="match status" value="1"/>
</dbReference>
<dbReference type="InterPro" id="IPR026755">
    <property type="entry name" value="Fam221a/b"/>
</dbReference>
<dbReference type="WBParaSite" id="SMRG1_73010.3">
    <property type="protein sequence ID" value="SMRG1_73010.3"/>
    <property type="gene ID" value="SMRG1_73010"/>
</dbReference>
<organism evidence="2 3">
    <name type="scientific">Schistosoma margrebowiei</name>
    <dbReference type="NCBI Taxonomy" id="48269"/>
    <lineage>
        <taxon>Eukaryota</taxon>
        <taxon>Metazoa</taxon>
        <taxon>Spiralia</taxon>
        <taxon>Lophotrochozoa</taxon>
        <taxon>Platyhelminthes</taxon>
        <taxon>Trematoda</taxon>
        <taxon>Digenea</taxon>
        <taxon>Strigeidida</taxon>
        <taxon>Schistosomatoidea</taxon>
        <taxon>Schistosomatidae</taxon>
        <taxon>Schistosoma</taxon>
    </lineage>
</organism>
<evidence type="ECO:0000313" key="2">
    <source>
        <dbReference type="Proteomes" id="UP000050790"/>
    </source>
</evidence>
<protein>
    <recommendedName>
        <fullName evidence="4">Protein FAM221B</fullName>
    </recommendedName>
</protein>